<dbReference type="PROSITE" id="PS50968">
    <property type="entry name" value="BIOTINYL_LIPOYL"/>
    <property type="match status" value="1"/>
</dbReference>
<dbReference type="InterPro" id="IPR001882">
    <property type="entry name" value="Biotin_BS"/>
</dbReference>
<dbReference type="Gene3D" id="3.30.700.40">
    <property type="match status" value="1"/>
</dbReference>
<reference evidence="12" key="1">
    <citation type="journal article" date="2017" name="Int. J. Syst. Evol. Microbiol.">
        <title>Notoacmeibacter marinus gen. nov., sp. nov., isolated from the gut of a limpet and proposal of Notoacmeibacteraceae fam. nov. in the order Rhizobiales of the class Alphaproteobacteria.</title>
        <authorList>
            <person name="Huang Z."/>
            <person name="Guo F."/>
            <person name="Lai Q."/>
        </authorList>
    </citation>
    <scope>NUCLEOTIDE SEQUENCE [LARGE SCALE GENOMIC DNA]</scope>
    <source>
        <strain evidence="12">XMTR2A4</strain>
    </source>
</reference>
<evidence type="ECO:0000256" key="5">
    <source>
        <dbReference type="ARBA" id="ARBA00022946"/>
    </source>
</evidence>
<dbReference type="InterPro" id="IPR011761">
    <property type="entry name" value="ATP-grasp"/>
</dbReference>
<dbReference type="Pfam" id="PF21139">
    <property type="entry name" value="BT_MCC_alpha"/>
    <property type="match status" value="1"/>
</dbReference>
<accession>A0A231UXW9</accession>
<dbReference type="EMBL" id="NBYO01000002">
    <property type="protein sequence ID" value="OXT00785.1"/>
    <property type="molecule type" value="Genomic_DNA"/>
</dbReference>
<gene>
    <name evidence="11" type="ORF">B7H23_11960</name>
</gene>
<proteinExistence type="predicted"/>
<keyword evidence="3 7" id="KW-0547">Nucleotide-binding</keyword>
<evidence type="ECO:0000256" key="2">
    <source>
        <dbReference type="ARBA" id="ARBA00022598"/>
    </source>
</evidence>
<feature type="domain" description="Lipoyl-binding" evidence="8">
    <location>
        <begin position="584"/>
        <end position="661"/>
    </location>
</feature>
<dbReference type="FunFam" id="2.40.50.100:FF:000003">
    <property type="entry name" value="Acetyl-CoA carboxylase biotin carboxyl carrier protein"/>
    <property type="match status" value="1"/>
</dbReference>
<dbReference type="PANTHER" id="PTHR18866">
    <property type="entry name" value="CARBOXYLASE:PYRUVATE/ACETYL-COA/PROPIONYL-COA CARBOXYLASE"/>
    <property type="match status" value="1"/>
</dbReference>
<dbReference type="NCBIfam" id="NF006367">
    <property type="entry name" value="PRK08591.1"/>
    <property type="match status" value="1"/>
</dbReference>
<dbReference type="PROSITE" id="PS00188">
    <property type="entry name" value="BIOTIN"/>
    <property type="match status" value="1"/>
</dbReference>
<dbReference type="Pfam" id="PF00364">
    <property type="entry name" value="Biotin_lipoyl"/>
    <property type="match status" value="1"/>
</dbReference>
<dbReference type="Pfam" id="PF00289">
    <property type="entry name" value="Biotin_carb_N"/>
    <property type="match status" value="1"/>
</dbReference>
<keyword evidence="2" id="KW-0436">Ligase</keyword>
<dbReference type="InterPro" id="IPR048429">
    <property type="entry name" value="MCC_alpha_BT"/>
</dbReference>
<dbReference type="InterPro" id="IPR011054">
    <property type="entry name" value="Rudment_hybrid_motif"/>
</dbReference>
<dbReference type="GO" id="GO:0016874">
    <property type="term" value="F:ligase activity"/>
    <property type="evidence" value="ECO:0007669"/>
    <property type="project" value="UniProtKB-KW"/>
</dbReference>
<sequence>MSINKLLIANRGEIACRVMRTARDLGIATVAVYSDADANAMHVAMADEAVRIGPAPVSESYLKGDTIIEAARRTGADAIHPGYGFLSENPDFVEAVEKAGLIFVGPSADAIRAMGLKDQAKALMEKAGVPVVPGYHGEEQDPAALKAIAGEIGYPVLIKARAGGGGKGMRRVEREDEFEEAFASARREGQNSFGDPTCLIEKYIDKPRHIELQVFGDNHGNAVHLFERDCSLQRRHQKVIEEAPAPGMTEEMRAAMGEAAVQAAKAVNYSGAGTVEFIVDASDGLHPDRFWFMEMNTRLQVEHPVTEYVTGLDLVALQILVANGEKLPFEQDDLQLMGHAFEARLYAEDAEAGFLPATGDLDTLVFAPETEDVRIDTGVRQGDSITPHYDPMIAKIITYGADRASALAKLKRALDETIITGSVTNRAFLSRLADDPEFAAGDVDTGLIGRKQDELTARVEADAETKALAALAMLTPGAASADAADPFAALHNFRLFGPARQIVLFDDGEGGQIEIAVERRRDGTRHVVLPDATVDFDNVAVGDDGALTVHRDGLMSRATVVRSGSTITISRNGQTHSFTRHDPAAALDDAGGDGLIAPMPGLVRQVNAASGDRVEKGRTLIVLEAMKMEHSLTAPRDGVIAELMVGEGDQVEQGALLLQLEPEEG</sequence>
<evidence type="ECO:0000313" key="11">
    <source>
        <dbReference type="EMBL" id="OXT00785.1"/>
    </source>
</evidence>
<dbReference type="FunFam" id="3.30.470.20:FF:000028">
    <property type="entry name" value="Methylcrotonoyl-CoA carboxylase subunit alpha, mitochondrial"/>
    <property type="match status" value="1"/>
</dbReference>
<dbReference type="InterPro" id="IPR011764">
    <property type="entry name" value="Biotin_carboxylation_dom"/>
</dbReference>
<dbReference type="AlphaFoldDB" id="A0A231UXW9"/>
<dbReference type="SUPFAM" id="SSF52440">
    <property type="entry name" value="PreATP-grasp domain"/>
    <property type="match status" value="1"/>
</dbReference>
<dbReference type="InterPro" id="IPR005482">
    <property type="entry name" value="Biotin_COase_C"/>
</dbReference>
<dbReference type="Proteomes" id="UP000215405">
    <property type="component" value="Unassembled WGS sequence"/>
</dbReference>
<evidence type="ECO:0000259" key="9">
    <source>
        <dbReference type="PROSITE" id="PS50975"/>
    </source>
</evidence>
<dbReference type="InterPro" id="IPR011053">
    <property type="entry name" value="Single_hybrid_motif"/>
</dbReference>
<dbReference type="Pfam" id="PF02785">
    <property type="entry name" value="Biotin_carb_C"/>
    <property type="match status" value="1"/>
</dbReference>
<dbReference type="SUPFAM" id="SSF51230">
    <property type="entry name" value="Single hybrid motif"/>
    <property type="match status" value="1"/>
</dbReference>
<comment type="caution">
    <text evidence="11">The sequence shown here is derived from an EMBL/GenBank/DDBJ whole genome shotgun (WGS) entry which is preliminary data.</text>
</comment>
<dbReference type="Gene3D" id="3.30.470.20">
    <property type="entry name" value="ATP-grasp fold, B domain"/>
    <property type="match status" value="1"/>
</dbReference>
<dbReference type="PANTHER" id="PTHR18866:SF33">
    <property type="entry name" value="METHYLCROTONOYL-COA CARBOXYLASE SUBUNIT ALPHA, MITOCHONDRIAL-RELATED"/>
    <property type="match status" value="1"/>
</dbReference>
<evidence type="ECO:0000259" key="10">
    <source>
        <dbReference type="PROSITE" id="PS50979"/>
    </source>
</evidence>
<evidence type="ECO:0000256" key="1">
    <source>
        <dbReference type="ARBA" id="ARBA00001953"/>
    </source>
</evidence>
<feature type="domain" description="Biotin carboxylation" evidence="10">
    <location>
        <begin position="2"/>
        <end position="453"/>
    </location>
</feature>
<dbReference type="CDD" id="cd06850">
    <property type="entry name" value="biotinyl_domain"/>
    <property type="match status" value="1"/>
</dbReference>
<dbReference type="Pfam" id="PF02786">
    <property type="entry name" value="CPSase_L_D2"/>
    <property type="match status" value="1"/>
</dbReference>
<evidence type="ECO:0000313" key="12">
    <source>
        <dbReference type="Proteomes" id="UP000215405"/>
    </source>
</evidence>
<dbReference type="InterPro" id="IPR005479">
    <property type="entry name" value="CPAse_ATP-bd"/>
</dbReference>
<dbReference type="InterPro" id="IPR000089">
    <property type="entry name" value="Biotin_lipoyl"/>
</dbReference>
<evidence type="ECO:0000256" key="6">
    <source>
        <dbReference type="ARBA" id="ARBA00023267"/>
    </source>
</evidence>
<evidence type="ECO:0000256" key="4">
    <source>
        <dbReference type="ARBA" id="ARBA00022840"/>
    </source>
</evidence>
<dbReference type="PROSITE" id="PS00867">
    <property type="entry name" value="CPSASE_2"/>
    <property type="match status" value="1"/>
</dbReference>
<dbReference type="SUPFAM" id="SSF51246">
    <property type="entry name" value="Rudiment single hybrid motif"/>
    <property type="match status" value="1"/>
</dbReference>
<dbReference type="InterPro" id="IPR005481">
    <property type="entry name" value="BC-like_N"/>
</dbReference>
<keyword evidence="12" id="KW-1185">Reference proteome</keyword>
<evidence type="ECO:0000259" key="8">
    <source>
        <dbReference type="PROSITE" id="PS50968"/>
    </source>
</evidence>
<keyword evidence="6" id="KW-0092">Biotin</keyword>
<dbReference type="Gene3D" id="2.40.50.100">
    <property type="match status" value="1"/>
</dbReference>
<organism evidence="11 12">
    <name type="scientific">Notoacmeibacter marinus</name>
    <dbReference type="NCBI Taxonomy" id="1876515"/>
    <lineage>
        <taxon>Bacteria</taxon>
        <taxon>Pseudomonadati</taxon>
        <taxon>Pseudomonadota</taxon>
        <taxon>Alphaproteobacteria</taxon>
        <taxon>Hyphomicrobiales</taxon>
        <taxon>Notoacmeibacteraceae</taxon>
        <taxon>Notoacmeibacter</taxon>
    </lineage>
</organism>
<evidence type="ECO:0000256" key="7">
    <source>
        <dbReference type="PROSITE-ProRule" id="PRU00409"/>
    </source>
</evidence>
<dbReference type="SMART" id="SM00878">
    <property type="entry name" value="Biotin_carb_C"/>
    <property type="match status" value="1"/>
</dbReference>
<dbReference type="PROSITE" id="PS50975">
    <property type="entry name" value="ATP_GRASP"/>
    <property type="match status" value="1"/>
</dbReference>
<protein>
    <submittedName>
        <fullName evidence="11">3-methylcrotonyl-CoA carboxylase</fullName>
    </submittedName>
</protein>
<dbReference type="FunFam" id="3.40.50.20:FF:000010">
    <property type="entry name" value="Propionyl-CoA carboxylase subunit alpha"/>
    <property type="match status" value="1"/>
</dbReference>
<dbReference type="RefSeq" id="WP_094077603.1">
    <property type="nucleotide sequence ID" value="NZ_NBYO01000002.1"/>
</dbReference>
<keyword evidence="4 7" id="KW-0067">ATP-binding</keyword>
<comment type="cofactor">
    <cofactor evidence="1">
        <name>biotin</name>
        <dbReference type="ChEBI" id="CHEBI:57586"/>
    </cofactor>
</comment>
<dbReference type="GO" id="GO:0046872">
    <property type="term" value="F:metal ion binding"/>
    <property type="evidence" value="ECO:0007669"/>
    <property type="project" value="InterPro"/>
</dbReference>
<dbReference type="InterPro" id="IPR016185">
    <property type="entry name" value="PreATP-grasp_dom_sf"/>
</dbReference>
<dbReference type="FunFam" id="3.30.1490.20:FF:000003">
    <property type="entry name" value="acetyl-CoA carboxylase isoform X1"/>
    <property type="match status" value="1"/>
</dbReference>
<keyword evidence="5" id="KW-0809">Transit peptide</keyword>
<evidence type="ECO:0000256" key="3">
    <source>
        <dbReference type="ARBA" id="ARBA00022741"/>
    </source>
</evidence>
<dbReference type="InterPro" id="IPR050856">
    <property type="entry name" value="Biotin_carboxylase_complex"/>
</dbReference>
<dbReference type="GO" id="GO:0005524">
    <property type="term" value="F:ATP binding"/>
    <property type="evidence" value="ECO:0007669"/>
    <property type="project" value="UniProtKB-UniRule"/>
</dbReference>
<dbReference type="SUPFAM" id="SSF56059">
    <property type="entry name" value="Glutathione synthetase ATP-binding domain-like"/>
    <property type="match status" value="1"/>
</dbReference>
<dbReference type="PROSITE" id="PS50979">
    <property type="entry name" value="BC"/>
    <property type="match status" value="1"/>
</dbReference>
<name>A0A231UXW9_9HYPH</name>
<feature type="domain" description="ATP-grasp" evidence="9">
    <location>
        <begin position="121"/>
        <end position="323"/>
    </location>
</feature>